<feature type="compositionally biased region" description="Basic residues" evidence="5">
    <location>
        <begin position="347"/>
        <end position="357"/>
    </location>
</feature>
<evidence type="ECO:0000313" key="8">
    <source>
        <dbReference type="EMBL" id="KAK5284745.1"/>
    </source>
</evidence>
<dbReference type="Pfam" id="PF11923">
    <property type="entry name" value="NFACT-C"/>
    <property type="match status" value="1"/>
</dbReference>
<feature type="domain" description="NFACT protein C-terminal" evidence="7">
    <location>
        <begin position="443"/>
        <end position="548"/>
    </location>
</feature>
<organism evidence="8 9">
    <name type="scientific">Cryomyces antarcticus</name>
    <dbReference type="NCBI Taxonomy" id="329879"/>
    <lineage>
        <taxon>Eukaryota</taxon>
        <taxon>Fungi</taxon>
        <taxon>Dikarya</taxon>
        <taxon>Ascomycota</taxon>
        <taxon>Pezizomycotina</taxon>
        <taxon>Dothideomycetes</taxon>
        <taxon>Dothideomycetes incertae sedis</taxon>
        <taxon>Cryomyces</taxon>
    </lineage>
</organism>
<gene>
    <name evidence="8" type="ORF">LTR16_005006</name>
</gene>
<comment type="subcellular location">
    <subcellularLocation>
        <location evidence="1">Cytoplasm</location>
    </subcellularLocation>
</comment>
<dbReference type="PANTHER" id="PTHR15239:SF6">
    <property type="entry name" value="RIBOSOME QUALITY CONTROL COMPLEX SUBUNIT NEMF"/>
    <property type="match status" value="1"/>
</dbReference>
<feature type="non-terminal residue" evidence="8">
    <location>
        <position position="1"/>
    </location>
</feature>
<keyword evidence="9" id="KW-1185">Reference proteome</keyword>
<dbReference type="Proteomes" id="UP001357485">
    <property type="component" value="Unassembled WGS sequence"/>
</dbReference>
<accession>A0ABR0M636</accession>
<feature type="region of interest" description="Disordered" evidence="5">
    <location>
        <begin position="553"/>
        <end position="583"/>
    </location>
</feature>
<feature type="compositionally biased region" description="Polar residues" evidence="5">
    <location>
        <begin position="222"/>
        <end position="245"/>
    </location>
</feature>
<dbReference type="InterPro" id="IPR051608">
    <property type="entry name" value="RQC_Subunit_NEMF"/>
</dbReference>
<evidence type="ECO:0008006" key="10">
    <source>
        <dbReference type="Google" id="ProtNLM"/>
    </source>
</evidence>
<feature type="compositionally biased region" description="Basic and acidic residues" evidence="5">
    <location>
        <begin position="379"/>
        <end position="399"/>
    </location>
</feature>
<dbReference type="PANTHER" id="PTHR15239">
    <property type="entry name" value="NUCLEAR EXPORT MEDIATOR FACTOR NEMF"/>
    <property type="match status" value="1"/>
</dbReference>
<protein>
    <recommendedName>
        <fullName evidence="10">NFACT RNA-binding domain-containing protein</fullName>
    </recommendedName>
</protein>
<evidence type="ECO:0000256" key="3">
    <source>
        <dbReference type="ARBA" id="ARBA00022490"/>
    </source>
</evidence>
<keyword evidence="4" id="KW-0175">Coiled coil</keyword>
<proteinExistence type="inferred from homology"/>
<comment type="similarity">
    <text evidence="2">Belongs to the NEMF family.</text>
</comment>
<sequence>QIWFEKFIYFISSDGYLVLGGKDAQQDEILYRRYLKRGDVYVHVDLPGAASVIIKNSLSTPDAPIPPSTLSQAGNLSVATSNAWDSKAVMSAWWVNSDQVSKTAPTGEYLATGGFTIRGRKNFLPPAQLLLGFAVMFEISEESRARHVKHRLRDVGLAPKDSTTSGTVAAPDEAADERTDSDSDEDFPDAKLGSASDSDDEFPDVKLEPASDDSEDEASATAEHNNPLQSYGTGSNTAPTHQTQAEVAGDGVAGAPAEQNDDSDQSGGSGHVVSGDAGSESITTGGVRHLSARERRLLRRGQDSAGAPHAASDGDGQDFAAETAQPDGSSTKATSGSTTPKPQAQVRGKHGKAKKLAQKYADQDEEDRHLAMQLLGSRAAEDKKEAEAATQRSKAEEAAFQKQRRREQHERAQREGLQAEQLRRLDLDPGIPPADDEDDAAHATASLDAFVGTPLPGDDILEAIPVCAPWSALGTYKYKAKLQPGAQKKGKAVKEILARWTADLGDRRKVDDRSEDVERVWPREIELVKRWKDTEVINVVPVSKVRVMMSGGAAGAQAKAGGGAAGGGKGKGGGRGGKGSKRR</sequence>
<dbReference type="InterPro" id="IPR021846">
    <property type="entry name" value="NFACT-C"/>
</dbReference>
<evidence type="ECO:0000256" key="2">
    <source>
        <dbReference type="ARBA" id="ARBA00008318"/>
    </source>
</evidence>
<evidence type="ECO:0000259" key="7">
    <source>
        <dbReference type="Pfam" id="PF11923"/>
    </source>
</evidence>
<comment type="caution">
    <text evidence="8">The sequence shown here is derived from an EMBL/GenBank/DDBJ whole genome shotgun (WGS) entry which is preliminary data.</text>
</comment>
<feature type="compositionally biased region" description="Gly residues" evidence="5">
    <location>
        <begin position="560"/>
        <end position="577"/>
    </location>
</feature>
<feature type="region of interest" description="Disordered" evidence="5">
    <location>
        <begin position="157"/>
        <end position="441"/>
    </location>
</feature>
<dbReference type="Pfam" id="PF05670">
    <property type="entry name" value="NFACT-R_1"/>
    <property type="match status" value="1"/>
</dbReference>
<dbReference type="EMBL" id="JAVRRA010000748">
    <property type="protein sequence ID" value="KAK5284745.1"/>
    <property type="molecule type" value="Genomic_DNA"/>
</dbReference>
<dbReference type="InterPro" id="IPR008532">
    <property type="entry name" value="NFACT_RNA-bd"/>
</dbReference>
<evidence type="ECO:0000313" key="9">
    <source>
        <dbReference type="Proteomes" id="UP001357485"/>
    </source>
</evidence>
<evidence type="ECO:0000259" key="6">
    <source>
        <dbReference type="Pfam" id="PF05670"/>
    </source>
</evidence>
<keyword evidence="3" id="KW-0963">Cytoplasm</keyword>
<feature type="domain" description="NFACT RNA-binding" evidence="6">
    <location>
        <begin position="6"/>
        <end position="119"/>
    </location>
</feature>
<evidence type="ECO:0000256" key="4">
    <source>
        <dbReference type="ARBA" id="ARBA00023054"/>
    </source>
</evidence>
<evidence type="ECO:0000256" key="1">
    <source>
        <dbReference type="ARBA" id="ARBA00004496"/>
    </source>
</evidence>
<reference evidence="8 9" key="1">
    <citation type="submission" date="2023-08" db="EMBL/GenBank/DDBJ databases">
        <title>Black Yeasts Isolated from many extreme environments.</title>
        <authorList>
            <person name="Coleine C."/>
            <person name="Stajich J.E."/>
            <person name="Selbmann L."/>
        </authorList>
    </citation>
    <scope>NUCLEOTIDE SEQUENCE [LARGE SCALE GENOMIC DNA]</scope>
    <source>
        <strain evidence="8 9">CCFEE 536</strain>
    </source>
</reference>
<feature type="compositionally biased region" description="Low complexity" evidence="5">
    <location>
        <begin position="328"/>
        <end position="342"/>
    </location>
</feature>
<evidence type="ECO:0000256" key="5">
    <source>
        <dbReference type="SAM" id="MobiDB-lite"/>
    </source>
</evidence>
<name>A0ABR0M636_9PEZI</name>